<comment type="caution">
    <text evidence="2">The sequence shown here is derived from an EMBL/GenBank/DDBJ whole genome shotgun (WGS) entry which is preliminary data.</text>
</comment>
<name>A0A8T1W0G3_9STRA</name>
<accession>A0A8T1W0G3</accession>
<organism evidence="2 3">
    <name type="scientific">Phytophthora pseudosyringae</name>
    <dbReference type="NCBI Taxonomy" id="221518"/>
    <lineage>
        <taxon>Eukaryota</taxon>
        <taxon>Sar</taxon>
        <taxon>Stramenopiles</taxon>
        <taxon>Oomycota</taxon>
        <taxon>Peronosporomycetes</taxon>
        <taxon>Peronosporales</taxon>
        <taxon>Peronosporaceae</taxon>
        <taxon>Phytophthora</taxon>
    </lineage>
</organism>
<dbReference type="PANTHER" id="PTHR28069">
    <property type="entry name" value="GH20023P"/>
    <property type="match status" value="1"/>
</dbReference>
<keyword evidence="3" id="KW-1185">Reference proteome</keyword>
<dbReference type="EMBL" id="JAGDFM010000117">
    <property type="protein sequence ID" value="KAG7385660.1"/>
    <property type="molecule type" value="Genomic_DNA"/>
</dbReference>
<dbReference type="Pfam" id="PF20179">
    <property type="entry name" value="MSS51_C"/>
    <property type="match status" value="1"/>
</dbReference>
<reference evidence="2" key="1">
    <citation type="submission" date="2021-02" db="EMBL/GenBank/DDBJ databases">
        <authorList>
            <person name="Palmer J.M."/>
        </authorList>
    </citation>
    <scope>NUCLEOTIDE SEQUENCE</scope>
    <source>
        <strain evidence="2">SCRP734</strain>
    </source>
</reference>
<sequence length="380" mass="42900">MFKRLVLHRPASLQGAVRCISARQLRVPGAQSLVGGVARLPCLQCGRQTALALSRSADMGDVLAERVDCGRTRLPLACSEDCADKLQETKPEVLALYDSMVEDVEYSATPAASKLFSEVLQPSRRESSLWEGDRHLTSWTDYLKLYHPEERWVEDARALRLLSSAYSYVMTLSRFLQELMDPHQAEKLELHVIGARAEAMMPRYLWDELSFFHPGRQFGIKLVGDHVPVMSARKKTTTTRANENEFVQLDMINGLYHKIETRRLGTPDAFVLYNPGIGHPRLRESWAPTLQAVLASRKPVLITSFSLEDQQRDIAALQDLVATNPVLKQHELRFRCRAKQNSFRSLKYQVDPSNVGTPIQTNNRVMAVQLAPITEKSSTS</sequence>
<evidence type="ECO:0000313" key="3">
    <source>
        <dbReference type="Proteomes" id="UP000694044"/>
    </source>
</evidence>
<feature type="domain" description="Mitochondrial splicing suppressor 51-like C-terminal" evidence="1">
    <location>
        <begin position="170"/>
        <end position="352"/>
    </location>
</feature>
<dbReference type="InterPro" id="IPR046824">
    <property type="entry name" value="Mss51-like_C"/>
</dbReference>
<proteinExistence type="predicted"/>
<dbReference type="AlphaFoldDB" id="A0A8T1W0G3"/>
<dbReference type="PANTHER" id="PTHR28069:SF1">
    <property type="entry name" value="PROTEIN MSS51, MITOCHONDRIAL"/>
    <property type="match status" value="1"/>
</dbReference>
<protein>
    <submittedName>
        <fullName evidence="2">Translational activator for mitochondrial COX1</fullName>
    </submittedName>
</protein>
<evidence type="ECO:0000313" key="2">
    <source>
        <dbReference type="EMBL" id="KAG7385660.1"/>
    </source>
</evidence>
<gene>
    <name evidence="2" type="primary">MSS51</name>
    <name evidence="2" type="ORF">PHYPSEUDO_001222</name>
</gene>
<dbReference type="OrthoDB" id="5282002at2759"/>
<evidence type="ECO:0000259" key="1">
    <source>
        <dbReference type="Pfam" id="PF20179"/>
    </source>
</evidence>
<dbReference type="Proteomes" id="UP000694044">
    <property type="component" value="Unassembled WGS sequence"/>
</dbReference>